<dbReference type="Proteomes" id="UP000499080">
    <property type="component" value="Unassembled WGS sequence"/>
</dbReference>
<keyword evidence="2" id="KW-1185">Reference proteome</keyword>
<proteinExistence type="predicted"/>
<gene>
    <name evidence="1" type="ORF">AVEN_16380_1</name>
</gene>
<accession>A0A4Y2WEH6</accession>
<dbReference type="OrthoDB" id="8123891at2759"/>
<dbReference type="EMBL" id="BGPR01058529">
    <property type="protein sequence ID" value="GBO34690.1"/>
    <property type="molecule type" value="Genomic_DNA"/>
</dbReference>
<organism evidence="1 2">
    <name type="scientific">Araneus ventricosus</name>
    <name type="common">Orbweaver spider</name>
    <name type="synonym">Epeira ventricosa</name>
    <dbReference type="NCBI Taxonomy" id="182803"/>
    <lineage>
        <taxon>Eukaryota</taxon>
        <taxon>Metazoa</taxon>
        <taxon>Ecdysozoa</taxon>
        <taxon>Arthropoda</taxon>
        <taxon>Chelicerata</taxon>
        <taxon>Arachnida</taxon>
        <taxon>Araneae</taxon>
        <taxon>Araneomorphae</taxon>
        <taxon>Entelegynae</taxon>
        <taxon>Araneoidea</taxon>
        <taxon>Araneidae</taxon>
        <taxon>Araneus</taxon>
    </lineage>
</organism>
<dbReference type="AlphaFoldDB" id="A0A4Y2WEH6"/>
<sequence>MPKENKHQNRWIEIQHNPNAIPLWADEKFSKNKVDAQRFTSMFGSWSESCTDKSSGSGHSRLLTFGLYTIKFHTPGSQKSEWDWLVSLQENDYKSKGAFAPTFHFRLYRTCSPSLWVKQKKGRAKESGEHVRIYADSPKDVRELTKYLDNEKKEYYVIPDRAERPTKVVIPPPLTQKG</sequence>
<evidence type="ECO:0000313" key="2">
    <source>
        <dbReference type="Proteomes" id="UP000499080"/>
    </source>
</evidence>
<protein>
    <submittedName>
        <fullName evidence="1">Uncharacterized protein</fullName>
    </submittedName>
</protein>
<comment type="caution">
    <text evidence="1">The sequence shown here is derived from an EMBL/GenBank/DDBJ whole genome shotgun (WGS) entry which is preliminary data.</text>
</comment>
<name>A0A4Y2WEH6_ARAVE</name>
<evidence type="ECO:0000313" key="1">
    <source>
        <dbReference type="EMBL" id="GBO34690.1"/>
    </source>
</evidence>
<reference evidence="1 2" key="1">
    <citation type="journal article" date="2019" name="Sci. Rep.">
        <title>Orb-weaving spider Araneus ventricosus genome elucidates the spidroin gene catalogue.</title>
        <authorList>
            <person name="Kono N."/>
            <person name="Nakamura H."/>
            <person name="Ohtoshi R."/>
            <person name="Moran D.A.P."/>
            <person name="Shinohara A."/>
            <person name="Yoshida Y."/>
            <person name="Fujiwara M."/>
            <person name="Mori M."/>
            <person name="Tomita M."/>
            <person name="Arakawa K."/>
        </authorList>
    </citation>
    <scope>NUCLEOTIDE SEQUENCE [LARGE SCALE GENOMIC DNA]</scope>
</reference>